<evidence type="ECO:0000256" key="2">
    <source>
        <dbReference type="SAM" id="MobiDB-lite"/>
    </source>
</evidence>
<proteinExistence type="predicted"/>
<dbReference type="AlphaFoldDB" id="A0A8J8SZW2"/>
<evidence type="ECO:0000256" key="1">
    <source>
        <dbReference type="SAM" id="Coils"/>
    </source>
</evidence>
<sequence>MQHIELDSEEGMFGNDPQNYTQLNSSQEFENTQQNELNRQQFELIGQRNQSQVASDEKIQAKYEKISQLQAILKKQKEQARIQELDNKMDLLKKGSFVSFAISSFAFSIFRKEQFWKPLAEKLKTMCSQELIAIPSIESVLPIGRFAALASFLAQFAYLYYQRHYKKATFWNYKWLGIELPFANIGGICVGAIFAGLGAAFFQATQLTMLFASGFLIGGFSVHYFFGKRLEYHRQQEMLNLEDPYQKCLKILEVSKEAKDQLIYASQQSKLAFYNIAKEESTSEFYDLKSQIVELAFEIVMEKRAQEKK</sequence>
<feature type="region of interest" description="Disordered" evidence="2">
    <location>
        <begin position="1"/>
        <end position="20"/>
    </location>
</feature>
<keyword evidence="1" id="KW-0175">Coiled coil</keyword>
<comment type="caution">
    <text evidence="4">The sequence shown here is derived from an EMBL/GenBank/DDBJ whole genome shotgun (WGS) entry which is preliminary data.</text>
</comment>
<feature type="coiled-coil region" evidence="1">
    <location>
        <begin position="59"/>
        <end position="95"/>
    </location>
</feature>
<organism evidence="4 5">
    <name type="scientific">Halteria grandinella</name>
    <dbReference type="NCBI Taxonomy" id="5974"/>
    <lineage>
        <taxon>Eukaryota</taxon>
        <taxon>Sar</taxon>
        <taxon>Alveolata</taxon>
        <taxon>Ciliophora</taxon>
        <taxon>Intramacronucleata</taxon>
        <taxon>Spirotrichea</taxon>
        <taxon>Stichotrichia</taxon>
        <taxon>Sporadotrichida</taxon>
        <taxon>Halteriidae</taxon>
        <taxon>Halteria</taxon>
    </lineage>
</organism>
<protein>
    <recommendedName>
        <fullName evidence="6">Transmembrane protein</fullName>
    </recommendedName>
</protein>
<keyword evidence="5" id="KW-1185">Reference proteome</keyword>
<evidence type="ECO:0000256" key="3">
    <source>
        <dbReference type="SAM" id="Phobius"/>
    </source>
</evidence>
<feature type="transmembrane region" description="Helical" evidence="3">
    <location>
        <begin position="208"/>
        <end position="226"/>
    </location>
</feature>
<feature type="transmembrane region" description="Helical" evidence="3">
    <location>
        <begin position="143"/>
        <end position="161"/>
    </location>
</feature>
<keyword evidence="3" id="KW-0812">Transmembrane</keyword>
<evidence type="ECO:0000313" key="5">
    <source>
        <dbReference type="Proteomes" id="UP000785679"/>
    </source>
</evidence>
<dbReference type="EMBL" id="RRYP01012608">
    <property type="protein sequence ID" value="TNV76999.1"/>
    <property type="molecule type" value="Genomic_DNA"/>
</dbReference>
<keyword evidence="3" id="KW-1133">Transmembrane helix</keyword>
<accession>A0A8J8SZW2</accession>
<gene>
    <name evidence="4" type="ORF">FGO68_gene10091</name>
</gene>
<evidence type="ECO:0008006" key="6">
    <source>
        <dbReference type="Google" id="ProtNLM"/>
    </source>
</evidence>
<dbReference type="Proteomes" id="UP000785679">
    <property type="component" value="Unassembled WGS sequence"/>
</dbReference>
<reference evidence="4" key="1">
    <citation type="submission" date="2019-06" db="EMBL/GenBank/DDBJ databases">
        <authorList>
            <person name="Zheng W."/>
        </authorList>
    </citation>
    <scope>NUCLEOTIDE SEQUENCE</scope>
    <source>
        <strain evidence="4">QDHG01</strain>
    </source>
</reference>
<evidence type="ECO:0000313" key="4">
    <source>
        <dbReference type="EMBL" id="TNV76999.1"/>
    </source>
</evidence>
<feature type="transmembrane region" description="Helical" evidence="3">
    <location>
        <begin position="182"/>
        <end position="202"/>
    </location>
</feature>
<name>A0A8J8SZW2_HALGN</name>
<keyword evidence="3" id="KW-0472">Membrane</keyword>